<evidence type="ECO:0000313" key="12">
    <source>
        <dbReference type="Proteomes" id="UP001497482"/>
    </source>
</evidence>
<evidence type="ECO:0000256" key="1">
    <source>
        <dbReference type="ARBA" id="ARBA00004584"/>
    </source>
</evidence>
<dbReference type="GO" id="GO:0000775">
    <property type="term" value="C:chromosome, centromeric region"/>
    <property type="evidence" value="ECO:0007669"/>
    <property type="project" value="UniProtKB-SubCell"/>
</dbReference>
<dbReference type="Pfam" id="PF07557">
    <property type="entry name" value="Shugoshin_C"/>
    <property type="match status" value="1"/>
</dbReference>
<comment type="similarity">
    <text evidence="2">Belongs to the shugoshin family.</text>
</comment>
<name>A0AAV2LD38_KNICA</name>
<accession>A0AAV2LD38</accession>
<reference evidence="11 12" key="1">
    <citation type="submission" date="2024-04" db="EMBL/GenBank/DDBJ databases">
        <authorList>
            <person name="Waldvogel A.-M."/>
            <person name="Schoenle A."/>
        </authorList>
    </citation>
    <scope>NUCLEOTIDE SEQUENCE [LARGE SCALE GENOMIC DNA]</scope>
</reference>
<keyword evidence="5" id="KW-0159">Chromosome partition</keyword>
<keyword evidence="6" id="KW-0175">Coiled coil</keyword>
<proteinExistence type="inferred from homology"/>
<protein>
    <recommendedName>
        <fullName evidence="10">Shugoshin C-terminal domain-containing protein</fullName>
    </recommendedName>
</protein>
<evidence type="ECO:0000259" key="10">
    <source>
        <dbReference type="Pfam" id="PF07557"/>
    </source>
</evidence>
<keyword evidence="4" id="KW-0132">Cell division</keyword>
<gene>
    <name evidence="11" type="ORF">KC01_LOCUS28094</name>
</gene>
<feature type="domain" description="Shugoshin C-terminal" evidence="10">
    <location>
        <begin position="68"/>
        <end position="84"/>
    </location>
</feature>
<dbReference type="PANTHER" id="PTHR21577">
    <property type="entry name" value="SHUGOSHIN"/>
    <property type="match status" value="1"/>
</dbReference>
<dbReference type="GO" id="GO:0051301">
    <property type="term" value="P:cell division"/>
    <property type="evidence" value="ECO:0007669"/>
    <property type="project" value="UniProtKB-KW"/>
</dbReference>
<feature type="compositionally biased region" description="Basic and acidic residues" evidence="9">
    <location>
        <begin position="56"/>
        <end position="86"/>
    </location>
</feature>
<keyword evidence="3" id="KW-0158">Chromosome</keyword>
<evidence type="ECO:0000256" key="5">
    <source>
        <dbReference type="ARBA" id="ARBA00022829"/>
    </source>
</evidence>
<feature type="compositionally biased region" description="Polar residues" evidence="9">
    <location>
        <begin position="28"/>
        <end position="38"/>
    </location>
</feature>
<dbReference type="GO" id="GO:0045132">
    <property type="term" value="P:meiotic chromosome segregation"/>
    <property type="evidence" value="ECO:0007669"/>
    <property type="project" value="InterPro"/>
</dbReference>
<evidence type="ECO:0000256" key="2">
    <source>
        <dbReference type="ARBA" id="ARBA00010845"/>
    </source>
</evidence>
<keyword evidence="12" id="KW-1185">Reference proteome</keyword>
<dbReference type="Proteomes" id="UP001497482">
    <property type="component" value="Chromosome 23"/>
</dbReference>
<evidence type="ECO:0000256" key="9">
    <source>
        <dbReference type="SAM" id="MobiDB-lite"/>
    </source>
</evidence>
<evidence type="ECO:0000256" key="6">
    <source>
        <dbReference type="ARBA" id="ARBA00023054"/>
    </source>
</evidence>
<evidence type="ECO:0000256" key="8">
    <source>
        <dbReference type="ARBA" id="ARBA00023328"/>
    </source>
</evidence>
<dbReference type="GO" id="GO:0005634">
    <property type="term" value="C:nucleus"/>
    <property type="evidence" value="ECO:0007669"/>
    <property type="project" value="InterPro"/>
</dbReference>
<evidence type="ECO:0000256" key="7">
    <source>
        <dbReference type="ARBA" id="ARBA00023306"/>
    </source>
</evidence>
<comment type="subcellular location">
    <subcellularLocation>
        <location evidence="1">Chromosome</location>
        <location evidence="1">Centromere</location>
    </subcellularLocation>
</comment>
<dbReference type="InterPro" id="IPR011515">
    <property type="entry name" value="Shugoshin_C"/>
</dbReference>
<keyword evidence="8" id="KW-0137">Centromere</keyword>
<dbReference type="AlphaFoldDB" id="A0AAV2LD38"/>
<evidence type="ECO:0000256" key="4">
    <source>
        <dbReference type="ARBA" id="ARBA00022618"/>
    </source>
</evidence>
<evidence type="ECO:0000256" key="3">
    <source>
        <dbReference type="ARBA" id="ARBA00022454"/>
    </source>
</evidence>
<dbReference type="InterPro" id="IPR038889">
    <property type="entry name" value="Shugoshin1/2"/>
</dbReference>
<feature type="region of interest" description="Disordered" evidence="9">
    <location>
        <begin position="28"/>
        <end position="86"/>
    </location>
</feature>
<keyword evidence="7" id="KW-0131">Cell cycle</keyword>
<evidence type="ECO:0000313" key="11">
    <source>
        <dbReference type="EMBL" id="CAL1599909.1"/>
    </source>
</evidence>
<organism evidence="11 12">
    <name type="scientific">Knipowitschia caucasica</name>
    <name type="common">Caucasian dwarf goby</name>
    <name type="synonym">Pomatoschistus caucasicus</name>
    <dbReference type="NCBI Taxonomy" id="637954"/>
    <lineage>
        <taxon>Eukaryota</taxon>
        <taxon>Metazoa</taxon>
        <taxon>Chordata</taxon>
        <taxon>Craniata</taxon>
        <taxon>Vertebrata</taxon>
        <taxon>Euteleostomi</taxon>
        <taxon>Actinopterygii</taxon>
        <taxon>Neopterygii</taxon>
        <taxon>Teleostei</taxon>
        <taxon>Neoteleostei</taxon>
        <taxon>Acanthomorphata</taxon>
        <taxon>Gobiaria</taxon>
        <taxon>Gobiiformes</taxon>
        <taxon>Gobioidei</taxon>
        <taxon>Gobiidae</taxon>
        <taxon>Gobiinae</taxon>
        <taxon>Knipowitschia</taxon>
    </lineage>
</organism>
<sequence length="112" mass="12815">MPPWLDHNVSAVEMGSMPCTPRTARRTVQSESSHNNNVLVDRVPTPLANTISYPGKENDGQTRHTQRKEKVSYKEPNLKSKMRRGDKFTDTEFLSSPIFKDKKNKKTTIKRA</sequence>
<dbReference type="EMBL" id="OZ035845">
    <property type="protein sequence ID" value="CAL1599909.1"/>
    <property type="molecule type" value="Genomic_DNA"/>
</dbReference>
<dbReference type="PANTHER" id="PTHR21577:SF3">
    <property type="entry name" value="SHUGOSHIN 1-RELATED"/>
    <property type="match status" value="1"/>
</dbReference>